<evidence type="ECO:0000313" key="6">
    <source>
        <dbReference type="Proteomes" id="UP000299102"/>
    </source>
</evidence>
<dbReference type="SMART" id="SM00020">
    <property type="entry name" value="Tryp_SPc"/>
    <property type="match status" value="1"/>
</dbReference>
<comment type="caution">
    <text evidence="5">The sequence shown here is derived from an EMBL/GenBank/DDBJ whole genome shotgun (WGS) entry which is preliminary data.</text>
</comment>
<proteinExistence type="inferred from homology"/>
<organism evidence="5 6">
    <name type="scientific">Eumeta variegata</name>
    <name type="common">Bagworm moth</name>
    <name type="synonym">Eumeta japonica</name>
    <dbReference type="NCBI Taxonomy" id="151549"/>
    <lineage>
        <taxon>Eukaryota</taxon>
        <taxon>Metazoa</taxon>
        <taxon>Ecdysozoa</taxon>
        <taxon>Arthropoda</taxon>
        <taxon>Hexapoda</taxon>
        <taxon>Insecta</taxon>
        <taxon>Pterygota</taxon>
        <taxon>Neoptera</taxon>
        <taxon>Endopterygota</taxon>
        <taxon>Lepidoptera</taxon>
        <taxon>Glossata</taxon>
        <taxon>Ditrysia</taxon>
        <taxon>Tineoidea</taxon>
        <taxon>Psychidae</taxon>
        <taxon>Oiketicinae</taxon>
        <taxon>Eumeta</taxon>
    </lineage>
</organism>
<dbReference type="EMBL" id="BGZK01003850">
    <property type="protein sequence ID" value="GBP05029.1"/>
    <property type="molecule type" value="Genomic_DNA"/>
</dbReference>
<feature type="compositionally biased region" description="Pro residues" evidence="3">
    <location>
        <begin position="70"/>
        <end position="102"/>
    </location>
</feature>
<protein>
    <submittedName>
        <fullName evidence="5">Inactive serine protease scarface</fullName>
    </submittedName>
</protein>
<evidence type="ECO:0000313" key="5">
    <source>
        <dbReference type="EMBL" id="GBP05029.1"/>
    </source>
</evidence>
<comment type="similarity">
    <text evidence="2">Belongs to the peptidase S1 family. CLIP subfamily.</text>
</comment>
<gene>
    <name evidence="5" type="primary">scaf</name>
    <name evidence="5" type="ORF">EVAR_70187_1</name>
</gene>
<evidence type="ECO:0000256" key="1">
    <source>
        <dbReference type="ARBA" id="ARBA00023157"/>
    </source>
</evidence>
<dbReference type="STRING" id="151549.A0A4C1SS86"/>
<dbReference type="SUPFAM" id="SSF50494">
    <property type="entry name" value="Trypsin-like serine proteases"/>
    <property type="match status" value="1"/>
</dbReference>
<keyword evidence="5" id="KW-0645">Protease</keyword>
<feature type="domain" description="Peptidase S1" evidence="4">
    <location>
        <begin position="147"/>
        <end position="341"/>
    </location>
</feature>
<dbReference type="Pfam" id="PF00089">
    <property type="entry name" value="Trypsin"/>
    <property type="match status" value="1"/>
</dbReference>
<name>A0A4C1SS86_EUMVA</name>
<dbReference type="InterPro" id="IPR043504">
    <property type="entry name" value="Peptidase_S1_PA_chymotrypsin"/>
</dbReference>
<dbReference type="InterPro" id="IPR009003">
    <property type="entry name" value="Peptidase_S1_PA"/>
</dbReference>
<dbReference type="GO" id="GO:0006508">
    <property type="term" value="P:proteolysis"/>
    <property type="evidence" value="ECO:0007669"/>
    <property type="project" value="UniProtKB-KW"/>
</dbReference>
<feature type="region of interest" description="Disordered" evidence="3">
    <location>
        <begin position="28"/>
        <end position="107"/>
    </location>
</feature>
<keyword evidence="5" id="KW-0378">Hydrolase</keyword>
<dbReference type="AlphaFoldDB" id="A0A4C1SS86"/>
<dbReference type="Proteomes" id="UP000299102">
    <property type="component" value="Unassembled WGS sequence"/>
</dbReference>
<dbReference type="PANTHER" id="PTHR24256">
    <property type="entry name" value="TRYPTASE-RELATED"/>
    <property type="match status" value="1"/>
</dbReference>
<dbReference type="GO" id="GO:0004252">
    <property type="term" value="F:serine-type endopeptidase activity"/>
    <property type="evidence" value="ECO:0007669"/>
    <property type="project" value="InterPro"/>
</dbReference>
<evidence type="ECO:0000256" key="3">
    <source>
        <dbReference type="SAM" id="MobiDB-lite"/>
    </source>
</evidence>
<evidence type="ECO:0000256" key="2">
    <source>
        <dbReference type="ARBA" id="ARBA00024195"/>
    </source>
</evidence>
<keyword evidence="1" id="KW-1015">Disulfide bond</keyword>
<keyword evidence="6" id="KW-1185">Reference proteome</keyword>
<accession>A0A4C1SS86</accession>
<reference evidence="5 6" key="1">
    <citation type="journal article" date="2019" name="Commun. Biol.">
        <title>The bagworm genome reveals a unique fibroin gene that provides high tensile strength.</title>
        <authorList>
            <person name="Kono N."/>
            <person name="Nakamura H."/>
            <person name="Ohtoshi R."/>
            <person name="Tomita M."/>
            <person name="Numata K."/>
            <person name="Arakawa K."/>
        </authorList>
    </citation>
    <scope>NUCLEOTIDE SEQUENCE [LARGE SCALE GENOMIC DNA]</scope>
</reference>
<sequence length="351" mass="38341">MENSACLDEAGVRSKRVLMSIIADMKQPDNHSLSQGHNLSQDHRYHKTSTETTSPVYNEIKPKPQLQPQYLPPAPKPTKPQYNPPTPQPSRPQYSPPPPPSTIAPVRLPQTPAKANLHPTTTQTTFNITTQILATRRFQSPNLHQQSSCSISKSRETTLSAKTNTRVAVNDLRVKAGEWELGSTNEPLDFQLVNVKNVVVHPNFDPNTGSNDMAVLHLKERLQFASHIQPICISDKDPSPSETCITTGWGKQALSIHEEGAIMHVTNTNPVSRSDCGADSSGVCSTTTFDACEFDSGSALACGTGSSVLLKGIYSVENACGEGQAVRFIKPDIAWVNAQFLERSKPLLLRV</sequence>
<dbReference type="OrthoDB" id="10064156at2759"/>
<evidence type="ECO:0000259" key="4">
    <source>
        <dbReference type="PROSITE" id="PS50240"/>
    </source>
</evidence>
<dbReference type="InterPro" id="IPR001254">
    <property type="entry name" value="Trypsin_dom"/>
</dbReference>
<dbReference type="PROSITE" id="PS50240">
    <property type="entry name" value="TRYPSIN_DOM"/>
    <property type="match status" value="1"/>
</dbReference>
<dbReference type="InterPro" id="IPR051487">
    <property type="entry name" value="Ser/Thr_Proteases_Immune/Dev"/>
</dbReference>
<dbReference type="Gene3D" id="2.40.10.10">
    <property type="entry name" value="Trypsin-like serine proteases"/>
    <property type="match status" value="1"/>
</dbReference>
<feature type="compositionally biased region" description="Polar residues" evidence="3">
    <location>
        <begin position="30"/>
        <end position="39"/>
    </location>
</feature>